<protein>
    <recommendedName>
        <fullName evidence="2">Terminase large subunit gp17-like C-terminal domain-containing protein</fullName>
    </recommendedName>
</protein>
<proteinExistence type="predicted"/>
<organism evidence="1">
    <name type="scientific">marine sediment metagenome</name>
    <dbReference type="NCBI Taxonomy" id="412755"/>
    <lineage>
        <taxon>unclassified sequences</taxon>
        <taxon>metagenomes</taxon>
        <taxon>ecological metagenomes</taxon>
    </lineage>
</organism>
<dbReference type="Gene3D" id="3.30.420.240">
    <property type="match status" value="1"/>
</dbReference>
<dbReference type="EMBL" id="LAZR01013254">
    <property type="protein sequence ID" value="KKM22816.1"/>
    <property type="molecule type" value="Genomic_DNA"/>
</dbReference>
<accession>A0A0F9I5D1</accession>
<evidence type="ECO:0008006" key="2">
    <source>
        <dbReference type="Google" id="ProtNLM"/>
    </source>
</evidence>
<sequence length="523" mass="60581">MTATDTKQYNAILEQVGDPEKAQPMFLRWKCQTDLYFLGTEIFGWKNAHTGKKWRIDPKFHGWMARLMQKEEDCLIMVARKHLKTTWKKAKIVQSVLNYPNRRRGLFSVTPRLVEYTLADICVMLCNPVLLKLFPDILRPPGKDFRNWEKKTHNEVTVYRDSAFGYVPQEPQLSALGNLAKVQGLRVDECHPDDILDDSTVRSAALMDKCEDWWAYMQSVLETDGYTQMTGTFYHYSDLYNKIIKEGHFPKSRIYVRPAIVNGKIQYKTWFTWKELNRIKKISGDYIWSCQYLLNAVPKGMEIFPPPQPTFTQLPPDEYRYYITVDPAATVHDYSDDTGITVAAVNKQKQIFIVESVGIKKRGEDIARFLIEKCVQYSPDRVGIEFGLQVDLKYTLEHMKAEYENRTRTKVKMNILPIPISSRVSKVEKINMSLGAYIRLGKCRISEKCVDLIRQMDLYTGKGKEKDDLVDSASLIFATVEGFAVGHWTQGLDNFMQGMTMRDLFKRKQGYSWGGEFAHYTAN</sequence>
<dbReference type="AlphaFoldDB" id="A0A0F9I5D1"/>
<reference evidence="1" key="1">
    <citation type="journal article" date="2015" name="Nature">
        <title>Complex archaea that bridge the gap between prokaryotes and eukaryotes.</title>
        <authorList>
            <person name="Spang A."/>
            <person name="Saw J.H."/>
            <person name="Jorgensen S.L."/>
            <person name="Zaremba-Niedzwiedzka K."/>
            <person name="Martijn J."/>
            <person name="Lind A.E."/>
            <person name="van Eijk R."/>
            <person name="Schleper C."/>
            <person name="Guy L."/>
            <person name="Ettema T.J."/>
        </authorList>
    </citation>
    <scope>NUCLEOTIDE SEQUENCE</scope>
</reference>
<gene>
    <name evidence="1" type="ORF">LCGC14_1621440</name>
</gene>
<dbReference type="InterPro" id="IPR027417">
    <property type="entry name" value="P-loop_NTPase"/>
</dbReference>
<comment type="caution">
    <text evidence="1">The sequence shown here is derived from an EMBL/GenBank/DDBJ whole genome shotgun (WGS) entry which is preliminary data.</text>
</comment>
<name>A0A0F9I5D1_9ZZZZ</name>
<evidence type="ECO:0000313" key="1">
    <source>
        <dbReference type="EMBL" id="KKM22816.1"/>
    </source>
</evidence>
<dbReference type="Gene3D" id="3.40.50.300">
    <property type="entry name" value="P-loop containing nucleotide triphosphate hydrolases"/>
    <property type="match status" value="1"/>
</dbReference>